<name>A0A4R5YLU2_KOCRO</name>
<dbReference type="PANTHER" id="PTHR36435">
    <property type="entry name" value="SLR1288 PROTEIN"/>
    <property type="match status" value="1"/>
</dbReference>
<feature type="domain" description="CAAX prenyl protease 2/Lysostaphin resistance protein A-like" evidence="2">
    <location>
        <begin position="166"/>
        <end position="255"/>
    </location>
</feature>
<dbReference type="GO" id="GO:0008237">
    <property type="term" value="F:metallopeptidase activity"/>
    <property type="evidence" value="ECO:0007669"/>
    <property type="project" value="UniProtKB-KW"/>
</dbReference>
<accession>A0A4R5YLU2</accession>
<reference evidence="3 4" key="1">
    <citation type="submission" date="2019-03" db="EMBL/GenBank/DDBJ databases">
        <title>Genome Sequencing and Assembly of Various Microbes Isolated from Partially Reclaimed Soil and Acid Mine Drainage (AMD) Site.</title>
        <authorList>
            <person name="Steinbock B."/>
            <person name="Bechtold R."/>
            <person name="Sevigny J.L."/>
            <person name="Thomas D."/>
            <person name="Cuthill L.R."/>
            <person name="Aveiro Johannsen E.J."/>
            <person name="Thomas K."/>
            <person name="Ghosh A."/>
        </authorList>
    </citation>
    <scope>NUCLEOTIDE SEQUENCE [LARGE SCALE GENOMIC DNA]</scope>
    <source>
        <strain evidence="3 4">S-A3</strain>
    </source>
</reference>
<dbReference type="AlphaFoldDB" id="A0A4R5YLU2"/>
<dbReference type="Proteomes" id="UP000295163">
    <property type="component" value="Unassembled WGS sequence"/>
</dbReference>
<sequence length="266" mass="28012">MGSRVVAAVPFCAPRPTPIPGSNLGVMTDTAPTSRPAPCLPSPRGVDVLWSSLAGLGGMLVGGLLGVLPGLWLEDLDLVLLALPAAVIGSAAGLWLGLMRRGWGWAELGFVSSRRSPWHLCWQVPVAMMAVYSCSRMFAAAAGWVWVATDTTSGGALTLAMTVTPWLLVLVSLCVVVLLPAAEEVIFRRVLLGWLLTRMPQAVAVVVAATLFAAIHLVSIAAVYLFFLAVAASMLYLWHRSLWAPLALHAANNALVLTLVALASNG</sequence>
<evidence type="ECO:0000313" key="4">
    <source>
        <dbReference type="Proteomes" id="UP000295163"/>
    </source>
</evidence>
<evidence type="ECO:0000259" key="2">
    <source>
        <dbReference type="Pfam" id="PF02517"/>
    </source>
</evidence>
<feature type="transmembrane region" description="Helical" evidence="1">
    <location>
        <begin position="159"/>
        <end position="182"/>
    </location>
</feature>
<keyword evidence="3" id="KW-0378">Hydrolase</keyword>
<keyword evidence="1" id="KW-0472">Membrane</keyword>
<dbReference type="InterPro" id="IPR052710">
    <property type="entry name" value="CAAX_protease"/>
</dbReference>
<dbReference type="GO" id="GO:0080120">
    <property type="term" value="P:CAAX-box protein maturation"/>
    <property type="evidence" value="ECO:0007669"/>
    <property type="project" value="UniProtKB-ARBA"/>
</dbReference>
<evidence type="ECO:0000256" key="1">
    <source>
        <dbReference type="SAM" id="Phobius"/>
    </source>
</evidence>
<dbReference type="Pfam" id="PF02517">
    <property type="entry name" value="Rce1-like"/>
    <property type="match status" value="1"/>
</dbReference>
<comment type="caution">
    <text evidence="3">The sequence shown here is derived from an EMBL/GenBank/DDBJ whole genome shotgun (WGS) entry which is preliminary data.</text>
</comment>
<gene>
    <name evidence="3" type="ORF">E2R59_00270</name>
</gene>
<keyword evidence="3" id="KW-0482">Metalloprotease</keyword>
<keyword evidence="3" id="KW-0645">Protease</keyword>
<feature type="transmembrane region" description="Helical" evidence="1">
    <location>
        <begin position="120"/>
        <end position="147"/>
    </location>
</feature>
<dbReference type="EMBL" id="SMZT01000001">
    <property type="protein sequence ID" value="TDL46495.1"/>
    <property type="molecule type" value="Genomic_DNA"/>
</dbReference>
<keyword evidence="1" id="KW-0812">Transmembrane</keyword>
<feature type="transmembrane region" description="Helical" evidence="1">
    <location>
        <begin position="48"/>
        <end position="72"/>
    </location>
</feature>
<feature type="transmembrane region" description="Helical" evidence="1">
    <location>
        <begin position="242"/>
        <end position="263"/>
    </location>
</feature>
<dbReference type="GO" id="GO:0004175">
    <property type="term" value="F:endopeptidase activity"/>
    <property type="evidence" value="ECO:0007669"/>
    <property type="project" value="UniProtKB-ARBA"/>
</dbReference>
<keyword evidence="1" id="KW-1133">Transmembrane helix</keyword>
<feature type="transmembrane region" description="Helical" evidence="1">
    <location>
        <begin position="78"/>
        <end position="99"/>
    </location>
</feature>
<dbReference type="InterPro" id="IPR003675">
    <property type="entry name" value="Rce1/LyrA-like_dom"/>
</dbReference>
<proteinExistence type="predicted"/>
<protein>
    <submittedName>
        <fullName evidence="3">CPBP family intramembrane metalloprotease</fullName>
    </submittedName>
</protein>
<organism evidence="3 4">
    <name type="scientific">Kocuria rosea</name>
    <name type="common">Deinococcus erythromyxa</name>
    <name type="synonym">Micrococcus rubens</name>
    <dbReference type="NCBI Taxonomy" id="1275"/>
    <lineage>
        <taxon>Bacteria</taxon>
        <taxon>Bacillati</taxon>
        <taxon>Actinomycetota</taxon>
        <taxon>Actinomycetes</taxon>
        <taxon>Micrococcales</taxon>
        <taxon>Micrococcaceae</taxon>
        <taxon>Kocuria</taxon>
    </lineage>
</organism>
<feature type="transmembrane region" description="Helical" evidence="1">
    <location>
        <begin position="203"/>
        <end position="236"/>
    </location>
</feature>
<evidence type="ECO:0000313" key="3">
    <source>
        <dbReference type="EMBL" id="TDL46495.1"/>
    </source>
</evidence>
<dbReference type="PANTHER" id="PTHR36435:SF1">
    <property type="entry name" value="CAAX AMINO TERMINAL PROTEASE FAMILY PROTEIN"/>
    <property type="match status" value="1"/>
</dbReference>
<dbReference type="GO" id="GO:0006508">
    <property type="term" value="P:proteolysis"/>
    <property type="evidence" value="ECO:0007669"/>
    <property type="project" value="UniProtKB-KW"/>
</dbReference>